<feature type="region of interest" description="Disordered" evidence="1">
    <location>
        <begin position="10"/>
        <end position="32"/>
    </location>
</feature>
<gene>
    <name evidence="2" type="ORF">HPLM_LOCUS17979</name>
</gene>
<keyword evidence="3" id="KW-1185">Reference proteome</keyword>
<accession>A0A0N4X116</accession>
<reference evidence="2 3" key="2">
    <citation type="submission" date="2018-11" db="EMBL/GenBank/DDBJ databases">
        <authorList>
            <consortium name="Pathogen Informatics"/>
        </authorList>
    </citation>
    <scope>NUCLEOTIDE SEQUENCE [LARGE SCALE GENOMIC DNA]</scope>
    <source>
        <strain evidence="2 3">MHpl1</strain>
    </source>
</reference>
<evidence type="ECO:0000313" key="2">
    <source>
        <dbReference type="EMBL" id="VDO68111.1"/>
    </source>
</evidence>
<proteinExistence type="predicted"/>
<organism evidence="4">
    <name type="scientific">Haemonchus placei</name>
    <name type="common">Barber's pole worm</name>
    <dbReference type="NCBI Taxonomy" id="6290"/>
    <lineage>
        <taxon>Eukaryota</taxon>
        <taxon>Metazoa</taxon>
        <taxon>Ecdysozoa</taxon>
        <taxon>Nematoda</taxon>
        <taxon>Chromadorea</taxon>
        <taxon>Rhabditida</taxon>
        <taxon>Rhabditina</taxon>
        <taxon>Rhabditomorpha</taxon>
        <taxon>Strongyloidea</taxon>
        <taxon>Trichostrongylidae</taxon>
        <taxon>Haemonchus</taxon>
    </lineage>
</organism>
<evidence type="ECO:0000313" key="4">
    <source>
        <dbReference type="WBParaSite" id="HPLM_0001798701-mRNA-1"/>
    </source>
</evidence>
<dbReference type="EMBL" id="UZAF01020263">
    <property type="protein sequence ID" value="VDO68111.1"/>
    <property type="molecule type" value="Genomic_DNA"/>
</dbReference>
<dbReference type="AlphaFoldDB" id="A0A0N4X116"/>
<dbReference type="OrthoDB" id="1601181at2759"/>
<name>A0A0N4X116_HAEPC</name>
<dbReference type="WBParaSite" id="HPLM_0001798701-mRNA-1">
    <property type="protein sequence ID" value="HPLM_0001798701-mRNA-1"/>
    <property type="gene ID" value="HPLM_0001798701"/>
</dbReference>
<sequence length="32" mass="3493">MAQLLMHYGADPLAQDLHGRTPQSLATGNTQR</sequence>
<evidence type="ECO:0000313" key="3">
    <source>
        <dbReference type="Proteomes" id="UP000268014"/>
    </source>
</evidence>
<reference evidence="4" key="1">
    <citation type="submission" date="2017-02" db="UniProtKB">
        <authorList>
            <consortium name="WormBaseParasite"/>
        </authorList>
    </citation>
    <scope>IDENTIFICATION</scope>
</reference>
<protein>
    <submittedName>
        <fullName evidence="4">ANK_REP_REGION domain-containing protein</fullName>
    </submittedName>
</protein>
<dbReference type="Proteomes" id="UP000268014">
    <property type="component" value="Unassembled WGS sequence"/>
</dbReference>
<feature type="compositionally biased region" description="Polar residues" evidence="1">
    <location>
        <begin position="21"/>
        <end position="32"/>
    </location>
</feature>
<dbReference type="STRING" id="6290.A0A0N4X116"/>
<evidence type="ECO:0000256" key="1">
    <source>
        <dbReference type="SAM" id="MobiDB-lite"/>
    </source>
</evidence>